<organism evidence="2 3">
    <name type="scientific">Vespula pensylvanica</name>
    <name type="common">Western yellow jacket</name>
    <name type="synonym">Wasp</name>
    <dbReference type="NCBI Taxonomy" id="30213"/>
    <lineage>
        <taxon>Eukaryota</taxon>
        <taxon>Metazoa</taxon>
        <taxon>Ecdysozoa</taxon>
        <taxon>Arthropoda</taxon>
        <taxon>Hexapoda</taxon>
        <taxon>Insecta</taxon>
        <taxon>Pterygota</taxon>
        <taxon>Neoptera</taxon>
        <taxon>Endopterygota</taxon>
        <taxon>Hymenoptera</taxon>
        <taxon>Apocrita</taxon>
        <taxon>Aculeata</taxon>
        <taxon>Vespoidea</taxon>
        <taxon>Vespidae</taxon>
        <taxon>Vespinae</taxon>
        <taxon>Vespula</taxon>
    </lineage>
</organism>
<feature type="region of interest" description="Disordered" evidence="1">
    <location>
        <begin position="132"/>
        <end position="163"/>
    </location>
</feature>
<reference evidence="2" key="1">
    <citation type="journal article" date="2020" name="G3 (Bethesda)">
        <title>High-Quality Assemblies for Three Invasive Social Wasps from the &lt;i&gt;Vespula&lt;/i&gt; Genus.</title>
        <authorList>
            <person name="Harrop T.W.R."/>
            <person name="Guhlin J."/>
            <person name="McLaughlin G.M."/>
            <person name="Permina E."/>
            <person name="Stockwell P."/>
            <person name="Gilligan J."/>
            <person name="Le Lec M.F."/>
            <person name="Gruber M.A.M."/>
            <person name="Quinn O."/>
            <person name="Lovegrove M."/>
            <person name="Duncan E.J."/>
            <person name="Remnant E.J."/>
            <person name="Van Eeckhoven J."/>
            <person name="Graham B."/>
            <person name="Knapp R.A."/>
            <person name="Langford K.W."/>
            <person name="Kronenberg Z."/>
            <person name="Press M.O."/>
            <person name="Eacker S.M."/>
            <person name="Wilson-Rankin E.E."/>
            <person name="Purcell J."/>
            <person name="Lester P.J."/>
            <person name="Dearden P.K."/>
        </authorList>
    </citation>
    <scope>NUCLEOTIDE SEQUENCE</scope>
    <source>
        <strain evidence="2">Volc-1</strain>
    </source>
</reference>
<dbReference type="EMBL" id="JACSDY010000009">
    <property type="protein sequence ID" value="KAF7420246.1"/>
    <property type="molecule type" value="Genomic_DNA"/>
</dbReference>
<evidence type="ECO:0000313" key="3">
    <source>
        <dbReference type="Proteomes" id="UP000600918"/>
    </source>
</evidence>
<evidence type="ECO:0000313" key="2">
    <source>
        <dbReference type="EMBL" id="KAF7420246.1"/>
    </source>
</evidence>
<keyword evidence="3" id="KW-1185">Reference proteome</keyword>
<sequence>MSPACVRMDVDVDTLEFRGRVGCVGDYKTVKSIEGDRGYHRRPSINGEVFGQPVAFEKGRGGWGGDARKTRTDAIAPFKVGGGCCCCRRPEDLGGKTSRAALASDYRFERTRRGDFLLRRGLEVEPGKKQKIAASCGQVQPPSRRSSSLIRAGKNGTAGAQDRITGSYRNSKVLLSSPNSDHPNERSGRSIEELRFAITRKDFLARADVALSKEQNQLEACSFEEKKNRHLGCLHPVGHFRHARRHVALLPPAVVLLATSPFLDDP</sequence>
<gene>
    <name evidence="2" type="ORF">H0235_010543</name>
</gene>
<evidence type="ECO:0000256" key="1">
    <source>
        <dbReference type="SAM" id="MobiDB-lite"/>
    </source>
</evidence>
<dbReference type="Proteomes" id="UP000600918">
    <property type="component" value="Unassembled WGS sequence"/>
</dbReference>
<proteinExistence type="predicted"/>
<dbReference type="AlphaFoldDB" id="A0A834U7T3"/>
<comment type="caution">
    <text evidence="2">The sequence shown here is derived from an EMBL/GenBank/DDBJ whole genome shotgun (WGS) entry which is preliminary data.</text>
</comment>
<name>A0A834U7T3_VESPE</name>
<protein>
    <submittedName>
        <fullName evidence="2">Uncharacterized protein</fullName>
    </submittedName>
</protein>
<accession>A0A834U7T3</accession>
<feature type="compositionally biased region" description="Polar residues" evidence="1">
    <location>
        <begin position="137"/>
        <end position="149"/>
    </location>
</feature>